<dbReference type="SMART" id="SM00028">
    <property type="entry name" value="TPR"/>
    <property type="match status" value="7"/>
</dbReference>
<dbReference type="eggNOG" id="COG0457">
    <property type="taxonomic scope" value="Bacteria"/>
</dbReference>
<dbReference type="KEGG" id="sgn:SGRA_3202"/>
<keyword evidence="2" id="KW-1133">Transmembrane helix</keyword>
<keyword evidence="3" id="KW-0732">Signal</keyword>
<protein>
    <submittedName>
        <fullName evidence="5">Tetratricopeptide tpr_1 repeat-containing protein</fullName>
    </submittedName>
</protein>
<evidence type="ECO:0000256" key="2">
    <source>
        <dbReference type="SAM" id="Phobius"/>
    </source>
</evidence>
<organism evidence="5 6">
    <name type="scientific">Saprospira grandis (strain Lewin)</name>
    <dbReference type="NCBI Taxonomy" id="984262"/>
    <lineage>
        <taxon>Bacteria</taxon>
        <taxon>Pseudomonadati</taxon>
        <taxon>Bacteroidota</taxon>
        <taxon>Saprospiria</taxon>
        <taxon>Saprospirales</taxon>
        <taxon>Saprospiraceae</taxon>
        <taxon>Saprospira</taxon>
    </lineage>
</organism>
<dbReference type="Pfam" id="PF12770">
    <property type="entry name" value="CHAT"/>
    <property type="match status" value="1"/>
</dbReference>
<dbReference type="Pfam" id="PF13424">
    <property type="entry name" value="TPR_12"/>
    <property type="match status" value="2"/>
</dbReference>
<name>H6L0X4_SAPGL</name>
<feature type="domain" description="CHAT" evidence="4">
    <location>
        <begin position="681"/>
        <end position="972"/>
    </location>
</feature>
<dbReference type="InterPro" id="IPR019734">
    <property type="entry name" value="TPR_rpt"/>
</dbReference>
<feature type="signal peptide" evidence="3">
    <location>
        <begin position="1"/>
        <end position="18"/>
    </location>
</feature>
<dbReference type="EMBL" id="CP002831">
    <property type="protein sequence ID" value="AFC25930.1"/>
    <property type="molecule type" value="Genomic_DNA"/>
</dbReference>
<keyword evidence="6" id="KW-1185">Reference proteome</keyword>
<evidence type="ECO:0000313" key="6">
    <source>
        <dbReference type="Proteomes" id="UP000007519"/>
    </source>
</evidence>
<accession>H6L0X4</accession>
<keyword evidence="2" id="KW-0472">Membrane</keyword>
<dbReference type="InterPro" id="IPR011990">
    <property type="entry name" value="TPR-like_helical_dom_sf"/>
</dbReference>
<dbReference type="Proteomes" id="UP000007519">
    <property type="component" value="Chromosome"/>
</dbReference>
<evidence type="ECO:0000259" key="4">
    <source>
        <dbReference type="Pfam" id="PF12770"/>
    </source>
</evidence>
<keyword evidence="2" id="KW-0812">Transmembrane</keyword>
<feature type="chain" id="PRO_5003603791" evidence="3">
    <location>
        <begin position="19"/>
        <end position="1013"/>
    </location>
</feature>
<evidence type="ECO:0000256" key="1">
    <source>
        <dbReference type="PROSITE-ProRule" id="PRU00339"/>
    </source>
</evidence>
<dbReference type="PROSITE" id="PS50005">
    <property type="entry name" value="TPR"/>
    <property type="match status" value="1"/>
</dbReference>
<dbReference type="SUPFAM" id="SSF48452">
    <property type="entry name" value="TPR-like"/>
    <property type="match status" value="3"/>
</dbReference>
<dbReference type="OrthoDB" id="9771112at2"/>
<dbReference type="STRING" id="984262.SGRA_3202"/>
<dbReference type="PANTHER" id="PTHR10098">
    <property type="entry name" value="RAPSYN-RELATED"/>
    <property type="match status" value="1"/>
</dbReference>
<reference evidence="5 6" key="1">
    <citation type="journal article" date="2012" name="Stand. Genomic Sci.">
        <title>Complete genome sequencing and analysis of Saprospira grandis str. Lewin, a predatory marine bacterium.</title>
        <authorList>
            <person name="Saw J.H."/>
            <person name="Yuryev A."/>
            <person name="Kanbe M."/>
            <person name="Hou S."/>
            <person name="Young A.G."/>
            <person name="Aizawa S."/>
            <person name="Alam M."/>
        </authorList>
    </citation>
    <scope>NUCLEOTIDE SEQUENCE [LARGE SCALE GENOMIC DNA]</scope>
    <source>
        <strain evidence="5 6">Lewin</strain>
    </source>
</reference>
<feature type="transmembrane region" description="Helical" evidence="2">
    <location>
        <begin position="987"/>
        <end position="1005"/>
    </location>
</feature>
<gene>
    <name evidence="5" type="ordered locus">SGRA_3202</name>
</gene>
<keyword evidence="1" id="KW-0802">TPR repeat</keyword>
<dbReference type="Gene3D" id="1.25.40.10">
    <property type="entry name" value="Tetratricopeptide repeat domain"/>
    <property type="match status" value="2"/>
</dbReference>
<proteinExistence type="predicted"/>
<dbReference type="AlphaFoldDB" id="H6L0X4"/>
<dbReference type="InterPro" id="IPR024983">
    <property type="entry name" value="CHAT_dom"/>
</dbReference>
<evidence type="ECO:0000256" key="3">
    <source>
        <dbReference type="SAM" id="SignalP"/>
    </source>
</evidence>
<sequence>MKALVPLLLFCLPFFGQAQNAPQQIYEELLESEEELSPIVDRYLSLASSAPNYDSYADSVYQFLEAEAPAKLTIFYLEQMIDRAQAGKEKYYWQNSLAYYAIEQEQWDMAKSLLSTALAECPKTDPYYAKFYYTWACYLYYSGDYKRAKKALEQSLLQLESKEDKSKIYNLLGAIAYQNDALSDAEHYFLEGLALLQADSLLDEESESTFLNNLAQLYKDMGALSKALSFHAQVMAIDEAFYGKEHYYYAMDLDFLAGIQALDGQLKLAKENEEKALAIISASLGKQHSLYFELKANYGAILSSLGEIEAAVANYEELLREEKKVVGPSLEYAVSLNNTAVAYFKMGKRKKAMQYMQEALALRKGKMAKNQLGLLQNQYSIARLHYYNEDYELAKEGFWEVIQANAKDENWLAPEELLEADYWHPAFFVQSLEALSQLYRDNGQLENGLDSAALYLDLALDYNRKIRQELRHEADKQRTLSLGQRLLNRQFQLQLLRKQPAASLFQLAEEQKAVLFQEEQQLGAWGLQLPDSILDQRAALEEEFMALKQQRARSLESSEKQALDAQIAQQELAITAFEKTVKQQFSDYFAQQLETAGLDVGALQQQLAEEELLLAYFWSEEGLYAFALSSEKLQLYELEQEGLAEDCLALQKEMQAFTSLLNDAEGSRERYLKLALSVSEQLLWPILAEQKGQRLTLVLDGPMSYLPFEALLSREVALSTPYAEIPYLIKDWEVSYQSSAKLYLEQSRRPLYPYNKVLAFAGSYAAGGEKAQALRSPLLENRRSVLGPLPAAQKEVAYLEALFDGRFLYEQEASELNFKRHQQEGYGLLHLALHGVLEKRQPFLSSLVFTETADSTEDNFLEAWELGRLQVNSNLLVLSACETGTGEYQSGEGLLSLARAFQFAGSSSIVASLWQVNDQSTAYIMQRFYSHLQEGANKPMALRLAKLDYLNGIGEPSLGHPAYWAAFIQLGDPRPIPLAKKGRWADYWPYALGGLLALSIPMGLFRRRKEKAA</sequence>
<dbReference type="eggNOG" id="COG4995">
    <property type="taxonomic scope" value="Bacteria"/>
</dbReference>
<dbReference type="RefSeq" id="WP_015693527.1">
    <property type="nucleotide sequence ID" value="NC_016940.1"/>
</dbReference>
<evidence type="ECO:0000313" key="5">
    <source>
        <dbReference type="EMBL" id="AFC25930.1"/>
    </source>
</evidence>
<dbReference type="HOGENOM" id="CLU_002404_2_0_10"/>
<feature type="repeat" description="TPR" evidence="1">
    <location>
        <begin position="333"/>
        <end position="366"/>
    </location>
</feature>